<proteinExistence type="predicted"/>
<dbReference type="InterPro" id="IPR035974">
    <property type="entry name" value="Rap/Ran-GAP_sf"/>
</dbReference>
<evidence type="ECO:0000259" key="3">
    <source>
        <dbReference type="PROSITE" id="PS50085"/>
    </source>
</evidence>
<feature type="region of interest" description="Disordered" evidence="2">
    <location>
        <begin position="909"/>
        <end position="928"/>
    </location>
</feature>
<feature type="region of interest" description="Disordered" evidence="2">
    <location>
        <begin position="199"/>
        <end position="244"/>
    </location>
</feature>
<dbReference type="GO" id="GO:0051056">
    <property type="term" value="P:regulation of small GTPase mediated signal transduction"/>
    <property type="evidence" value="ECO:0007669"/>
    <property type="project" value="InterPro"/>
</dbReference>
<evidence type="ECO:0000313" key="5">
    <source>
        <dbReference type="Proteomes" id="UP000005408"/>
    </source>
</evidence>
<keyword evidence="1" id="KW-0343">GTPase activation</keyword>
<dbReference type="Gene3D" id="3.40.50.11210">
    <property type="entry name" value="Rap/Ran-GAP"/>
    <property type="match status" value="2"/>
</dbReference>
<evidence type="ECO:0000256" key="2">
    <source>
        <dbReference type="SAM" id="MobiDB-lite"/>
    </source>
</evidence>
<feature type="domain" description="Rap-GAP" evidence="3">
    <location>
        <begin position="980"/>
        <end position="1225"/>
    </location>
</feature>
<dbReference type="InterPro" id="IPR000331">
    <property type="entry name" value="Rap/Ran_GAP_dom"/>
</dbReference>
<feature type="region of interest" description="Disordered" evidence="2">
    <location>
        <begin position="1101"/>
        <end position="1163"/>
    </location>
</feature>
<dbReference type="GO" id="GO:0005096">
    <property type="term" value="F:GTPase activator activity"/>
    <property type="evidence" value="ECO:0007669"/>
    <property type="project" value="UniProtKB-KW"/>
</dbReference>
<protein>
    <recommendedName>
        <fullName evidence="3">Rap-GAP domain-containing protein</fullName>
    </recommendedName>
</protein>
<feature type="region of interest" description="Disordered" evidence="2">
    <location>
        <begin position="1809"/>
        <end position="1834"/>
    </location>
</feature>
<feature type="compositionally biased region" description="Basic and acidic residues" evidence="2">
    <location>
        <begin position="706"/>
        <end position="716"/>
    </location>
</feature>
<feature type="region of interest" description="Disordered" evidence="2">
    <location>
        <begin position="2007"/>
        <end position="2069"/>
    </location>
</feature>
<feature type="compositionally biased region" description="Low complexity" evidence="2">
    <location>
        <begin position="224"/>
        <end position="234"/>
    </location>
</feature>
<feature type="compositionally biased region" description="Low complexity" evidence="2">
    <location>
        <begin position="547"/>
        <end position="561"/>
    </location>
</feature>
<reference evidence="4" key="1">
    <citation type="submission" date="2022-08" db="UniProtKB">
        <authorList>
            <consortium name="EnsemblMetazoa"/>
        </authorList>
    </citation>
    <scope>IDENTIFICATION</scope>
    <source>
        <strain evidence="4">05x7-T-G4-1.051#20</strain>
    </source>
</reference>
<dbReference type="PROSITE" id="PS50085">
    <property type="entry name" value="RAPGAP"/>
    <property type="match status" value="2"/>
</dbReference>
<dbReference type="InterPro" id="IPR046859">
    <property type="entry name" value="RGPA/RALGAPB_N"/>
</dbReference>
<feature type="compositionally biased region" description="Low complexity" evidence="2">
    <location>
        <begin position="1434"/>
        <end position="1448"/>
    </location>
</feature>
<feature type="region of interest" description="Disordered" evidence="2">
    <location>
        <begin position="1425"/>
        <end position="1448"/>
    </location>
</feature>
<feature type="region of interest" description="Disordered" evidence="2">
    <location>
        <begin position="698"/>
        <end position="719"/>
    </location>
</feature>
<feature type="compositionally biased region" description="Polar residues" evidence="2">
    <location>
        <begin position="235"/>
        <end position="244"/>
    </location>
</feature>
<sequence>MNDVHACLFVNADDAGMSSYDIGDQLCERVLSVLFEIWLLACHKCFPSPSLWKTFRGMCISWRHHESLVVQWHKVNHALTAHVLSFTQGPDYPKLTLADDEAQLIPTAMTYDCIAQCWFRFLHIIQNPVDLCRPEIIGKTHKFMQAAMNSDTLIDPTQHECLQKLPVIFYKAMKGVSVMVNAFLGIPQTQNKYDEQLISSSSSNSKLTMPPTPPGQRKSSRPMSVFSSSNKGSSKPANTSVAVPKSNTPMMSSLIFYEPRQSLAPTRPKCDSILHLFGAWLFDAALARVKFHNCHRIVPDQGSIHSDRRSSSLTDSRRNSVTMDYHSDSALVCDNTYEMGRAEALGTLCRIFCAHKTGETILPVYYSRFYLAMYYGLQTSEEYLSGQVLASVLFNSCDILRVDLDGVLMLLPHILDAIQLVLNDLPNKYKSETNSTIEFRNVDLQKACINLLLTTLCLPLHFKDLTIRDIVSSTDTEVQLITFISLKKKIIDLIIGALRISSDSTNTQMLLGGLMLLVEDMAVCEAAEQTTFQPHDISQESENQVFSDNSQSSLKTSSSESSFKEGSYHRLGHQASDTDSAHGLFGEAVTLICHRLLSQWKTDLNSALAAMEILAGLAKLVISPPNLLMCKCTVKWICEFIVQQCNRPAPAHSKDLHSTIVAAFRCLSLWLVEHSRLLYDKECLHVVLEVVELGISGSKSQNRASDPPKYKQDKQRQPASKRVQEAAEGLLTCIIQHVGAFPPPCGPESLFSLLDEKSLLKYTKGNSCLPEHGSPFRYYVLENAIVVGLLEQPLGNIEDLLPTVTALIRGPFGRHAWVMQLRHSPRIKRGSSKSHLSDPGRPMPVENVGTHHSVKPRNFPESVDKVTATKAEKSIPTLESLVTDEKRPELNKLKSFIEKQDQFESQIGQRKQQEVKSMPFPNQDTECKPPKITEEFQAARLFLSHYGFLSLEALKEQSNTSLPPSLVTLDTTNPGLTNDLEMLDTITARDNDTVHVFYVKSGQRLAQDILRNVGSQRGIQGQFLEFLHSLGWPVDVQKHAGWTGHISTSWKISQPEDIQENAPRVGTGGSIYDGQQQVLYWADVSSEVAFIVPSLDNFHRLQNDGDKSPQLSVSTPSEGPGGTKPTTLSLERPLTEPRNKTMESPSSPHDAPAFRTRRFGRPSTVTIGPDTKIFVVWLENFEDHENFPTGDLLPMTSTGLEQYTATSSSSMRQDKDIFLIYIHALQNGLFRIHMEGNTGKISMAIPLVDGMVVSRRTLGSMVRQTAINIGRRKRLESDSYQPPHVRRKIKIQEIVDKYHLKMTESEFYTALFQDVHKSETNSTIEFRNVDLQKACINLLLTTLCLPLHFKDLTIRDIVSSTDTEVQLITFISLKKKIIDLIIGALRISSDSTNTQMLLGGLMLLVEDMAVCEAAEQTTFQPHDISQESENQVFSDNSQSSLKTSSSESSFKEGSYHRLGHQASDTDSAHGLFGEAVTLICHRLLSQWKTDLNSALAAMEILAGLAKLVISPPNLLMCKCTVKWICEFIVQQCNRPAPAHSKDLHSTIVAAFRCLSLWQVEHSRLLYDKECLHVVLEVVELGISGSKSQKPEIQSVLLKDTKIAPSVQNRASDPPKYKQDKQRQPASKRVQEAAEGLLTCIIQHVGAFPPPCGPESLFSLLDEKSLLKYTKGNSCLPEHGSPFRYYVLENAIVVGLLEQPLGNIEDLLPTVTALIRGPFGRHAWVMQLRHSPRIKRGSSKSHLSDSGRPMPVENVGTHHSVKPRNFPESVDKVTATKAEKSIPTLESLVTDEKRPELNKLKSFIEKQGQFESQIGQRKQQEVKSMPFPNQDTECKPPKITEEFQAARLFLSHYGVLSLEALKEQSNTSLPPSLVTLDTTNPGLTNDLEMLDTITARDNDTVHVFYVKSGQRLAQDILRNVGSQRGIQGQFLEFLHSLGWPVDVQKHAGWTGHISTSWKISQPEDIQENAPRVGTGGSIYDSQQQVLYWADVSSEVAFIVPSLDNFHRLQNDGDKSPQLSVSTPSEGPGGTKPTTLSLERPLTEPRNKTMESPSSPHDAPAFRTRRFGRPSTVTIGPDTKIFVVWLENFEDHENFPTGDLLPMTSTGLEPYTATSSSSMRQDKDIFLIYIHALQNGLFRIHMEGNTGKISMAIPLVDGMVVSRRTLGSMVRQTAINIGRRKRLESDSYQPPHFRRKIKIQEIVDKYHLKMTESEFYTALFQDVHK</sequence>
<dbReference type="SUPFAM" id="SSF111347">
    <property type="entry name" value="Rap/Ran-GAP"/>
    <property type="match status" value="2"/>
</dbReference>
<feature type="region of interest" description="Disordered" evidence="2">
    <location>
        <begin position="538"/>
        <end position="561"/>
    </location>
</feature>
<dbReference type="PANTHER" id="PTHR21344:SF1">
    <property type="entry name" value="RAL GTPASE-ACTIVATING PROTEIN SUBUNIT BETA"/>
    <property type="match status" value="1"/>
</dbReference>
<accession>A0A8W8IFB0</accession>
<dbReference type="InterPro" id="IPR039930">
    <property type="entry name" value="RALGAPB"/>
</dbReference>
<keyword evidence="5" id="KW-1185">Reference proteome</keyword>
<name>A0A8W8IFB0_MAGGI</name>
<dbReference type="Proteomes" id="UP000005408">
    <property type="component" value="Unassembled WGS sequence"/>
</dbReference>
<dbReference type="PANTHER" id="PTHR21344">
    <property type="entry name" value="RAL GTPASE-ACTIVATING PROTEIN SUBUNIT BETA"/>
    <property type="match status" value="1"/>
</dbReference>
<dbReference type="Pfam" id="PF20412">
    <property type="entry name" value="RALGAPB_N"/>
    <property type="match status" value="1"/>
</dbReference>
<feature type="domain" description="Rap-GAP" evidence="3">
    <location>
        <begin position="1886"/>
        <end position="2131"/>
    </location>
</feature>
<evidence type="ECO:0000256" key="1">
    <source>
        <dbReference type="ARBA" id="ARBA00022468"/>
    </source>
</evidence>
<dbReference type="EnsemblMetazoa" id="G13662.1">
    <property type="protein sequence ID" value="G13662.1:cds"/>
    <property type="gene ID" value="G13662"/>
</dbReference>
<organism evidence="4 5">
    <name type="scientific">Magallana gigas</name>
    <name type="common">Pacific oyster</name>
    <name type="synonym">Crassostrea gigas</name>
    <dbReference type="NCBI Taxonomy" id="29159"/>
    <lineage>
        <taxon>Eukaryota</taxon>
        <taxon>Metazoa</taxon>
        <taxon>Spiralia</taxon>
        <taxon>Lophotrochozoa</taxon>
        <taxon>Mollusca</taxon>
        <taxon>Bivalvia</taxon>
        <taxon>Autobranchia</taxon>
        <taxon>Pteriomorphia</taxon>
        <taxon>Ostreida</taxon>
        <taxon>Ostreoidea</taxon>
        <taxon>Ostreidae</taxon>
        <taxon>Magallana</taxon>
    </lineage>
</organism>
<evidence type="ECO:0000313" key="4">
    <source>
        <dbReference type="EnsemblMetazoa" id="G13662.1:cds"/>
    </source>
</evidence>